<dbReference type="PROSITE" id="PS51043">
    <property type="entry name" value="DDHD"/>
    <property type="match status" value="1"/>
</dbReference>
<dbReference type="Pfam" id="PF02862">
    <property type="entry name" value="DDHD"/>
    <property type="match status" value="1"/>
</dbReference>
<dbReference type="GO" id="GO:0046872">
    <property type="term" value="F:metal ion binding"/>
    <property type="evidence" value="ECO:0007669"/>
    <property type="project" value="InterPro"/>
</dbReference>
<evidence type="ECO:0008006" key="8">
    <source>
        <dbReference type="Google" id="ProtNLM"/>
    </source>
</evidence>
<dbReference type="AlphaFoldDB" id="A0A8S2DGI5"/>
<dbReference type="EMBL" id="CAJNOK010004939">
    <property type="protein sequence ID" value="CAF0954947.1"/>
    <property type="molecule type" value="Genomic_DNA"/>
</dbReference>
<evidence type="ECO:0000256" key="1">
    <source>
        <dbReference type="ARBA" id="ARBA00038464"/>
    </source>
</evidence>
<dbReference type="InterPro" id="IPR004170">
    <property type="entry name" value="WWE_dom"/>
</dbReference>
<feature type="compositionally biased region" description="Basic and acidic residues" evidence="2">
    <location>
        <begin position="1"/>
        <end position="11"/>
    </location>
</feature>
<name>A0A8S2DGI5_9BILA</name>
<dbReference type="SUPFAM" id="SSF117839">
    <property type="entry name" value="WWE domain"/>
    <property type="match status" value="1"/>
</dbReference>
<proteinExistence type="inferred from homology"/>
<dbReference type="InterPro" id="IPR058055">
    <property type="entry name" value="PA-PLA1"/>
</dbReference>
<dbReference type="PANTHER" id="PTHR23509">
    <property type="entry name" value="PA-PL1 PHOSPHOLIPASE FAMILY"/>
    <property type="match status" value="1"/>
</dbReference>
<feature type="domain" description="WWE" evidence="3">
    <location>
        <begin position="134"/>
        <end position="212"/>
    </location>
</feature>
<dbReference type="Proteomes" id="UP000682733">
    <property type="component" value="Unassembled WGS sequence"/>
</dbReference>
<dbReference type="SMART" id="SM01127">
    <property type="entry name" value="DDHD"/>
    <property type="match status" value="1"/>
</dbReference>
<evidence type="ECO:0000313" key="6">
    <source>
        <dbReference type="EMBL" id="CAF3728438.1"/>
    </source>
</evidence>
<dbReference type="PANTHER" id="PTHR23509:SF10">
    <property type="entry name" value="LD21067P"/>
    <property type="match status" value="1"/>
</dbReference>
<comment type="similarity">
    <text evidence="1">Belongs to the PA-PLA1 family.</text>
</comment>
<dbReference type="Proteomes" id="UP000677228">
    <property type="component" value="Unassembled WGS sequence"/>
</dbReference>
<evidence type="ECO:0000259" key="3">
    <source>
        <dbReference type="PROSITE" id="PS50918"/>
    </source>
</evidence>
<dbReference type="InterPro" id="IPR029058">
    <property type="entry name" value="AB_hydrolase_fold"/>
</dbReference>
<evidence type="ECO:0000313" key="5">
    <source>
        <dbReference type="EMBL" id="CAF0954947.1"/>
    </source>
</evidence>
<dbReference type="Pfam" id="PF23464">
    <property type="entry name" value="WWE_3"/>
    <property type="match status" value="1"/>
</dbReference>
<dbReference type="GO" id="GO:0004620">
    <property type="term" value="F:phospholipase activity"/>
    <property type="evidence" value="ECO:0007669"/>
    <property type="project" value="TreeGrafter"/>
</dbReference>
<evidence type="ECO:0000256" key="2">
    <source>
        <dbReference type="SAM" id="MobiDB-lite"/>
    </source>
</evidence>
<dbReference type="InterPro" id="IPR004177">
    <property type="entry name" value="DDHD_dom"/>
</dbReference>
<dbReference type="PROSITE" id="PS50918">
    <property type="entry name" value="WWE"/>
    <property type="match status" value="1"/>
</dbReference>
<sequence length="580" mass="66376">MDNNKVPDKSETNSSQQSQNPALSALVSLSSQKISTGILLPPDPNTFRPLVLPQVVLTDNNESSNDQLHNSESNAAKSATIIDFSLTNANPILPVISNPEPLSSSTTTLEQNGQFLTDFSFNVNTTIVNEPKSNSTENHEYTTIQPYWFYSKIIQDRLFWFPFSLIDSQRLEQAHLNKIEVISTNGNRYDVNLTLRKRIPVYWTGTSNDVRRSLWFYKSEYDIRFMPFDEETNDLLENVYKKTCTEKIWHTKHEINGETLVFHSPSLMAIHRLEGELTEYTSFSTGIPRTRILKRGLPDELTEDIEEGEKEGVQHLCFVVHGIGEGCDARFRPLVDCVDDFRFVSQTIAHNHFKPYLDEGQIDRVEFLPVYWHGDLHLEATGVDGRLTPITLPSVPKMRNFTNGTLLDILFYTSPVYCQKIISRVISEMNRLYDIFLQRNPSFKGQVSVIGHSLGSVILYDVLVNQVSNQDDPQLEPTIAHGSPIAMFLTVRGINSLAQDYELPTCKGLFNIFHPYDPVAYRIEPLIDPSWTCSPVLMEHHKGRKRMHLGQKVDFIYLEIQIVQNVALEILYRMVYKRLL</sequence>
<dbReference type="EMBL" id="CAJOBA010004945">
    <property type="protein sequence ID" value="CAF3728438.1"/>
    <property type="molecule type" value="Genomic_DNA"/>
</dbReference>
<organism evidence="5 7">
    <name type="scientific">Didymodactylos carnosus</name>
    <dbReference type="NCBI Taxonomy" id="1234261"/>
    <lineage>
        <taxon>Eukaryota</taxon>
        <taxon>Metazoa</taxon>
        <taxon>Spiralia</taxon>
        <taxon>Gnathifera</taxon>
        <taxon>Rotifera</taxon>
        <taxon>Eurotatoria</taxon>
        <taxon>Bdelloidea</taxon>
        <taxon>Philodinida</taxon>
        <taxon>Philodinidae</taxon>
        <taxon>Didymodactylos</taxon>
    </lineage>
</organism>
<feature type="region of interest" description="Disordered" evidence="2">
    <location>
        <begin position="1"/>
        <end position="21"/>
    </location>
</feature>
<dbReference type="InterPro" id="IPR057825">
    <property type="entry name" value="WWE_SEC23-DDH2"/>
</dbReference>
<dbReference type="SUPFAM" id="SSF53474">
    <property type="entry name" value="alpha/beta-Hydrolases"/>
    <property type="match status" value="1"/>
</dbReference>
<feature type="domain" description="DDHD" evidence="4">
    <location>
        <begin position="471"/>
        <end position="580"/>
    </location>
</feature>
<dbReference type="InterPro" id="IPR037197">
    <property type="entry name" value="WWE_dom_sf"/>
</dbReference>
<feature type="compositionally biased region" description="Polar residues" evidence="2">
    <location>
        <begin position="12"/>
        <end position="21"/>
    </location>
</feature>
<protein>
    <recommendedName>
        <fullName evidence="8">DDHD domain-containing protein</fullName>
    </recommendedName>
</protein>
<comment type="caution">
    <text evidence="5">The sequence shown here is derived from an EMBL/GenBank/DDBJ whole genome shotgun (WGS) entry which is preliminary data.</text>
</comment>
<reference evidence="5" key="1">
    <citation type="submission" date="2021-02" db="EMBL/GenBank/DDBJ databases">
        <authorList>
            <person name="Nowell W R."/>
        </authorList>
    </citation>
    <scope>NUCLEOTIDE SEQUENCE</scope>
</reference>
<dbReference type="Pfam" id="PF02825">
    <property type="entry name" value="WWE"/>
    <property type="match status" value="1"/>
</dbReference>
<accession>A0A8S2DGI5</accession>
<dbReference type="GO" id="GO:0030134">
    <property type="term" value="C:COPII-coated ER to Golgi transport vesicle"/>
    <property type="evidence" value="ECO:0007669"/>
    <property type="project" value="TreeGrafter"/>
</dbReference>
<evidence type="ECO:0000313" key="7">
    <source>
        <dbReference type="Proteomes" id="UP000677228"/>
    </source>
</evidence>
<evidence type="ECO:0000259" key="4">
    <source>
        <dbReference type="PROSITE" id="PS51043"/>
    </source>
</evidence>
<gene>
    <name evidence="5" type="ORF">OVA965_LOCUS12336</name>
    <name evidence="6" type="ORF">TMI583_LOCUS12342</name>
</gene>